<dbReference type="Proteomes" id="UP000284207">
    <property type="component" value="Unassembled WGS sequence"/>
</dbReference>
<feature type="transmembrane region" description="Helical" evidence="1">
    <location>
        <begin position="63"/>
        <end position="86"/>
    </location>
</feature>
<protein>
    <submittedName>
        <fullName evidence="2">Uncharacterized protein</fullName>
    </submittedName>
</protein>
<dbReference type="EMBL" id="MOCA01000009">
    <property type="protein sequence ID" value="RON96852.1"/>
    <property type="molecule type" value="Genomic_DNA"/>
</dbReference>
<proteinExistence type="predicted"/>
<keyword evidence="1" id="KW-0812">Transmembrane</keyword>
<keyword evidence="1" id="KW-0472">Membrane</keyword>
<gene>
    <name evidence="2" type="ORF">BK674_25260</name>
</gene>
<evidence type="ECO:0000256" key="1">
    <source>
        <dbReference type="SAM" id="Phobius"/>
    </source>
</evidence>
<keyword evidence="1" id="KW-1133">Transmembrane helix</keyword>
<feature type="transmembrane region" description="Helical" evidence="1">
    <location>
        <begin position="29"/>
        <end position="51"/>
    </location>
</feature>
<feature type="transmembrane region" description="Helical" evidence="1">
    <location>
        <begin position="98"/>
        <end position="119"/>
    </location>
</feature>
<comment type="caution">
    <text evidence="2">The sequence shown here is derived from an EMBL/GenBank/DDBJ whole genome shotgun (WGS) entry which is preliminary data.</text>
</comment>
<evidence type="ECO:0000313" key="3">
    <source>
        <dbReference type="Proteomes" id="UP000284207"/>
    </source>
</evidence>
<name>A0A423NF62_9PSED</name>
<dbReference type="AlphaFoldDB" id="A0A423NF62"/>
<evidence type="ECO:0000313" key="2">
    <source>
        <dbReference type="EMBL" id="RON96852.1"/>
    </source>
</evidence>
<sequence length="123" mass="13406">MDGWLFVLALVVTWVWVVGERGDWNLVTANLAGCFAGWVVGLVVKAVYEGFVGGTSMQSSPHVVRSLLMVLSSLGAFAGVWIWVVHRKRPTSKLTRHIIGAAFGIFAGFDTLMLLTRFIPLSA</sequence>
<accession>A0A423NF62</accession>
<reference evidence="2 3" key="1">
    <citation type="submission" date="2016-10" db="EMBL/GenBank/DDBJ databases">
        <title>Comparative genome analysis of multiple Pseudomonas spp. focuses on biocontrol and plant growth promoting traits.</title>
        <authorList>
            <person name="Tao X.-Y."/>
            <person name="Taylor C.G."/>
        </authorList>
    </citation>
    <scope>NUCLEOTIDE SEQUENCE [LARGE SCALE GENOMIC DNA]</scope>
    <source>
        <strain evidence="2 3">36B3</strain>
    </source>
</reference>
<organism evidence="2 3">
    <name type="scientific">Pseudomonas moraviensis</name>
    <dbReference type="NCBI Taxonomy" id="321662"/>
    <lineage>
        <taxon>Bacteria</taxon>
        <taxon>Pseudomonadati</taxon>
        <taxon>Pseudomonadota</taxon>
        <taxon>Gammaproteobacteria</taxon>
        <taxon>Pseudomonadales</taxon>
        <taxon>Pseudomonadaceae</taxon>
        <taxon>Pseudomonas</taxon>
    </lineage>
</organism>